<dbReference type="AlphaFoldDB" id="A0AAE1Z3L8"/>
<feature type="compositionally biased region" description="Basic and acidic residues" evidence="1">
    <location>
        <begin position="40"/>
        <end position="49"/>
    </location>
</feature>
<sequence>MRKRMAGGAEQCMEVEVEVEVAPSPLVFPLKPSQCPTLETIKEEERPAAEEEDEEEGEDWEDKYAILVLNLKYWFLHILSRFWVAFSHKLLLRQQQPTNFPGFI</sequence>
<proteinExistence type="predicted"/>
<name>A0AAE1Z3L8_9LAMI</name>
<evidence type="ECO:0000313" key="2">
    <source>
        <dbReference type="EMBL" id="KAK4441174.1"/>
    </source>
</evidence>
<keyword evidence="3" id="KW-1185">Reference proteome</keyword>
<protein>
    <submittedName>
        <fullName evidence="2">Uncharacterized protein</fullName>
    </submittedName>
</protein>
<gene>
    <name evidence="2" type="ORF">Salat_0452300</name>
</gene>
<feature type="region of interest" description="Disordered" evidence="1">
    <location>
        <begin position="39"/>
        <end position="59"/>
    </location>
</feature>
<feature type="compositionally biased region" description="Acidic residues" evidence="1">
    <location>
        <begin position="50"/>
        <end position="59"/>
    </location>
</feature>
<accession>A0AAE1Z3L8</accession>
<dbReference type="EMBL" id="JACGWO010000001">
    <property type="protein sequence ID" value="KAK4441174.1"/>
    <property type="molecule type" value="Genomic_DNA"/>
</dbReference>
<comment type="caution">
    <text evidence="2">The sequence shown here is derived from an EMBL/GenBank/DDBJ whole genome shotgun (WGS) entry which is preliminary data.</text>
</comment>
<organism evidence="2 3">
    <name type="scientific">Sesamum alatum</name>
    <dbReference type="NCBI Taxonomy" id="300844"/>
    <lineage>
        <taxon>Eukaryota</taxon>
        <taxon>Viridiplantae</taxon>
        <taxon>Streptophyta</taxon>
        <taxon>Embryophyta</taxon>
        <taxon>Tracheophyta</taxon>
        <taxon>Spermatophyta</taxon>
        <taxon>Magnoliopsida</taxon>
        <taxon>eudicotyledons</taxon>
        <taxon>Gunneridae</taxon>
        <taxon>Pentapetalae</taxon>
        <taxon>asterids</taxon>
        <taxon>lamiids</taxon>
        <taxon>Lamiales</taxon>
        <taxon>Pedaliaceae</taxon>
        <taxon>Sesamum</taxon>
    </lineage>
</organism>
<reference evidence="2" key="2">
    <citation type="journal article" date="2024" name="Plant">
        <title>Genomic evolution and insights into agronomic trait innovations of Sesamum species.</title>
        <authorList>
            <person name="Miao H."/>
            <person name="Wang L."/>
            <person name="Qu L."/>
            <person name="Liu H."/>
            <person name="Sun Y."/>
            <person name="Le M."/>
            <person name="Wang Q."/>
            <person name="Wei S."/>
            <person name="Zheng Y."/>
            <person name="Lin W."/>
            <person name="Duan Y."/>
            <person name="Cao H."/>
            <person name="Xiong S."/>
            <person name="Wang X."/>
            <person name="Wei L."/>
            <person name="Li C."/>
            <person name="Ma Q."/>
            <person name="Ju M."/>
            <person name="Zhao R."/>
            <person name="Li G."/>
            <person name="Mu C."/>
            <person name="Tian Q."/>
            <person name="Mei H."/>
            <person name="Zhang T."/>
            <person name="Gao T."/>
            <person name="Zhang H."/>
        </authorList>
    </citation>
    <scope>NUCLEOTIDE SEQUENCE</scope>
    <source>
        <strain evidence="2">3651</strain>
    </source>
</reference>
<evidence type="ECO:0000256" key="1">
    <source>
        <dbReference type="SAM" id="MobiDB-lite"/>
    </source>
</evidence>
<reference evidence="2" key="1">
    <citation type="submission" date="2020-06" db="EMBL/GenBank/DDBJ databases">
        <authorList>
            <person name="Li T."/>
            <person name="Hu X."/>
            <person name="Zhang T."/>
            <person name="Song X."/>
            <person name="Zhang H."/>
            <person name="Dai N."/>
            <person name="Sheng W."/>
            <person name="Hou X."/>
            <person name="Wei L."/>
        </authorList>
    </citation>
    <scope>NUCLEOTIDE SEQUENCE</scope>
    <source>
        <strain evidence="2">3651</strain>
        <tissue evidence="2">Leaf</tissue>
    </source>
</reference>
<evidence type="ECO:0000313" key="3">
    <source>
        <dbReference type="Proteomes" id="UP001293254"/>
    </source>
</evidence>
<dbReference type="Proteomes" id="UP001293254">
    <property type="component" value="Unassembled WGS sequence"/>
</dbReference>